<feature type="compositionally biased region" description="Polar residues" evidence="1">
    <location>
        <begin position="163"/>
        <end position="172"/>
    </location>
</feature>
<dbReference type="InterPro" id="IPR002931">
    <property type="entry name" value="Transglutaminase-like"/>
</dbReference>
<gene>
    <name evidence="3" type="ORF">ASZ78_007070</name>
</gene>
<accession>A0A226MXG7</accession>
<dbReference type="AlphaFoldDB" id="A0A226MXG7"/>
<name>A0A226MXG7_CALSU</name>
<evidence type="ECO:0000313" key="4">
    <source>
        <dbReference type="Proteomes" id="UP000198323"/>
    </source>
</evidence>
<feature type="compositionally biased region" description="Basic and acidic residues" evidence="1">
    <location>
        <begin position="100"/>
        <end position="111"/>
    </location>
</feature>
<dbReference type="SUPFAM" id="SSF54001">
    <property type="entry name" value="Cysteine proteinases"/>
    <property type="match status" value="1"/>
</dbReference>
<dbReference type="OrthoDB" id="6129702at2759"/>
<keyword evidence="4" id="KW-1185">Reference proteome</keyword>
<protein>
    <recommendedName>
        <fullName evidence="2">Transglutaminase-like domain-containing protein</fullName>
    </recommendedName>
</protein>
<feature type="non-terminal residue" evidence="3">
    <location>
        <position position="1"/>
    </location>
</feature>
<dbReference type="InterPro" id="IPR038765">
    <property type="entry name" value="Papain-like_cys_pep_sf"/>
</dbReference>
<dbReference type="Gene3D" id="3.10.620.30">
    <property type="match status" value="1"/>
</dbReference>
<feature type="compositionally biased region" description="Basic and acidic residues" evidence="1">
    <location>
        <begin position="53"/>
        <end position="66"/>
    </location>
</feature>
<dbReference type="InterPro" id="IPR052557">
    <property type="entry name" value="CAP/Cytokinesis_protein"/>
</dbReference>
<dbReference type="PANTHER" id="PTHR46333">
    <property type="entry name" value="CYTOKINESIS PROTEIN 3"/>
    <property type="match status" value="1"/>
</dbReference>
<dbReference type="InterPro" id="IPR056564">
    <property type="entry name" value="Ig-like_KY"/>
</dbReference>
<feature type="region of interest" description="Disordered" evidence="1">
    <location>
        <begin position="91"/>
        <end position="111"/>
    </location>
</feature>
<feature type="domain" description="Transglutaminase-like" evidence="2">
    <location>
        <begin position="272"/>
        <end position="341"/>
    </location>
</feature>
<sequence length="858" mass="96493">FFPPRMKTSHDGAQPSKSHTIKARELILSPHSKNSDHREKQPTHITSRWAQPKNHEENTMPSHADDILPGLRGAQRSDVCNGNFTLGHVSEDTNLNSSEKLPHQDNNANRDKDGVLKKVSAVQKVRDECKDSPSKDVFLFWANKVNNSRKETTFQKLLQKSSVTVGNSSPAHLSQEKHNLAEENQTEKPQRKTRRDLFSDTKVFRHVDTHVLQLKSGHTRMSIKAIVSLITAKSQSKLEMVRAIWFWLCHNIEYDVDGFLGLSQKIHVPEQVLETGRAVCSGYAHLCQEMCREAGLSSVEVPGFSRGPCAHGGRQCQQQKSSHMWNAVQLEGQWWLLDACWGAGTVDTESRLFVPRHDDFFFLTEPEHFIETHWPEDPAWQLLQPPISREDFEQRVFKTSEFFRLQLCLLSPNTSLLRTAHGEASVMLGSTHPTEFTYQLSKLQGTATTEDVGSAHGMMTVTENSVTIKVIPPTKGLYDLMIFARHADSLDPYNWVCSYQILCLEPHNGEALPENPFHFWGLHQKVRDFGIEKSSYKGELLVAPQGTLLLTFWTSRPLLATYELVNKDLDSTLSQKCLAAQAEDKKLSCHVLCPFQGYYRLSMFVKDLGGTSFRNTANFLIRCLGPINQNELFPLGLSMHCGSGISSSGCGLSNPSHSGPIITTKLGKCNITFHARDDVEVTASLSKDKLSSTEYPLERYVLVTHLKSKVSVCILLPEPGVFKVGLFGRNRDRKEFVHICDYIVRCFSEPRWPPFPKVYSLWRRGCVLLEPRTGILQEQSWVRFRVKVPKAQRVVVFGQEKTALQLNPSSVWEGEVLSGATGMRVRLAASFSPHCSSMEVLLEFEVGRGPPASTGCSG</sequence>
<organism evidence="3 4">
    <name type="scientific">Callipepla squamata</name>
    <name type="common">Scaled quail</name>
    <dbReference type="NCBI Taxonomy" id="9009"/>
    <lineage>
        <taxon>Eukaryota</taxon>
        <taxon>Metazoa</taxon>
        <taxon>Chordata</taxon>
        <taxon>Craniata</taxon>
        <taxon>Vertebrata</taxon>
        <taxon>Euteleostomi</taxon>
        <taxon>Archelosauria</taxon>
        <taxon>Archosauria</taxon>
        <taxon>Dinosauria</taxon>
        <taxon>Saurischia</taxon>
        <taxon>Theropoda</taxon>
        <taxon>Coelurosauria</taxon>
        <taxon>Aves</taxon>
        <taxon>Neognathae</taxon>
        <taxon>Galloanserae</taxon>
        <taxon>Galliformes</taxon>
        <taxon>Odontophoridae</taxon>
        <taxon>Callipepla</taxon>
    </lineage>
</organism>
<dbReference type="STRING" id="9009.A0A226MXG7"/>
<dbReference type="Pfam" id="PF23265">
    <property type="entry name" value="Ig-like_KY"/>
    <property type="match status" value="3"/>
</dbReference>
<reference evidence="3 4" key="1">
    <citation type="submission" date="2016-07" db="EMBL/GenBank/DDBJ databases">
        <title>Disparate Historic Effective Population Sizes Predicted by Modern Levels of Genome Diversity for the Scaled Quail (Callipepla squamata) and the Northern Bobwhite (Colinus virginianus): Inferences from First and Second Generation Draft Genome Assemblies for Sympatric New World Quail.</title>
        <authorList>
            <person name="Oldeschulte D.L."/>
            <person name="Halley Y.A."/>
            <person name="Bhattarai E.K."/>
            <person name="Brashear W.A."/>
            <person name="Hill J."/>
            <person name="Metz R.P."/>
            <person name="Johnson C.D."/>
            <person name="Rollins D."/>
            <person name="Peterson M.J."/>
            <person name="Bickhart D.M."/>
            <person name="Decker J.E."/>
            <person name="Seabury C.M."/>
        </authorList>
    </citation>
    <scope>NUCLEOTIDE SEQUENCE [LARGE SCALE GENOMIC DNA]</scope>
    <source>
        <strain evidence="3 4">Texas</strain>
        <tissue evidence="3">Leg muscle</tissue>
    </source>
</reference>
<dbReference type="Proteomes" id="UP000198323">
    <property type="component" value="Unassembled WGS sequence"/>
</dbReference>
<feature type="region of interest" description="Disordered" evidence="1">
    <location>
        <begin position="163"/>
        <end position="195"/>
    </location>
</feature>
<proteinExistence type="predicted"/>
<dbReference type="SMART" id="SM00460">
    <property type="entry name" value="TGc"/>
    <property type="match status" value="1"/>
</dbReference>
<dbReference type="PANTHER" id="PTHR46333:SF4">
    <property type="entry name" value="TRANSGLUTAMINASE-LIKE DOMAIN-CONTAINING PROTEIN"/>
    <property type="match status" value="1"/>
</dbReference>
<comment type="caution">
    <text evidence="3">The sequence shown here is derived from an EMBL/GenBank/DDBJ whole genome shotgun (WGS) entry which is preliminary data.</text>
</comment>
<evidence type="ECO:0000313" key="3">
    <source>
        <dbReference type="EMBL" id="OXB59932.1"/>
    </source>
</evidence>
<evidence type="ECO:0000256" key="1">
    <source>
        <dbReference type="SAM" id="MobiDB-lite"/>
    </source>
</evidence>
<feature type="compositionally biased region" description="Basic and acidic residues" evidence="1">
    <location>
        <begin position="33"/>
        <end position="42"/>
    </location>
</feature>
<dbReference type="Pfam" id="PF01841">
    <property type="entry name" value="Transglut_core"/>
    <property type="match status" value="1"/>
</dbReference>
<dbReference type="EMBL" id="MCFN01000361">
    <property type="protein sequence ID" value="OXB59932.1"/>
    <property type="molecule type" value="Genomic_DNA"/>
</dbReference>
<feature type="compositionally biased region" description="Basic and acidic residues" evidence="1">
    <location>
        <begin position="174"/>
        <end position="195"/>
    </location>
</feature>
<evidence type="ECO:0000259" key="2">
    <source>
        <dbReference type="SMART" id="SM00460"/>
    </source>
</evidence>
<dbReference type="GO" id="GO:0005737">
    <property type="term" value="C:cytoplasm"/>
    <property type="evidence" value="ECO:0007669"/>
    <property type="project" value="TreeGrafter"/>
</dbReference>
<feature type="region of interest" description="Disordered" evidence="1">
    <location>
        <begin position="1"/>
        <end position="74"/>
    </location>
</feature>